<name>A0A3Q3W7Q4_MOLML</name>
<dbReference type="Gene3D" id="1.10.630.10">
    <property type="entry name" value="Cytochrome P450"/>
    <property type="match status" value="1"/>
</dbReference>
<dbReference type="PRINTS" id="PR00463">
    <property type="entry name" value="EP450I"/>
</dbReference>
<evidence type="ECO:0000256" key="1">
    <source>
        <dbReference type="ARBA" id="ARBA00001971"/>
    </source>
</evidence>
<evidence type="ECO:0008006" key="10">
    <source>
        <dbReference type="Google" id="ProtNLM"/>
    </source>
</evidence>
<dbReference type="SUPFAM" id="SSF48264">
    <property type="entry name" value="Cytochrome P450"/>
    <property type="match status" value="1"/>
</dbReference>
<dbReference type="PRINTS" id="PR00385">
    <property type="entry name" value="P450"/>
</dbReference>
<protein>
    <recommendedName>
        <fullName evidence="10">Cytochrome P450 2K1-like</fullName>
    </recommendedName>
</protein>
<dbReference type="GO" id="GO:0020037">
    <property type="term" value="F:heme binding"/>
    <property type="evidence" value="ECO:0007669"/>
    <property type="project" value="InterPro"/>
</dbReference>
<dbReference type="Ensembl" id="ENSMMOT00000012761.1">
    <property type="protein sequence ID" value="ENSMMOP00000012556.1"/>
    <property type="gene ID" value="ENSMMOG00000009199.1"/>
</dbReference>
<dbReference type="GO" id="GO:0005506">
    <property type="term" value="F:iron ion binding"/>
    <property type="evidence" value="ECO:0007669"/>
    <property type="project" value="InterPro"/>
</dbReference>
<evidence type="ECO:0000256" key="3">
    <source>
        <dbReference type="ARBA" id="ARBA00022617"/>
    </source>
</evidence>
<sequence>MNSAHYQKSILFSNGDSWKEMRRFALSTLKDFGMGKRIVEERVIEECRYLIEEIEQYEGKAFDNTQAICYASSNIISSIMFGERKDYKDLALQVMVDRDHRIIHLTGSSSILIYNAFPWLGPLIKNWRVLMKNIEDGKENGKRIIGELKETLNPEKSRCFVDAFLIHKQNLEESEIKDSHYHDDNLLYSMMNLFAAGTDTTGVTLQWCLLFMAKYPHIQDRVQEEMSRVVGSHQIRMEDRKKLPYTDAVIHESQRFANIVPLSIPHKTSQDVTFQGYFVEKGTTVIPLLTSVLYDESEWESPHTFNPSHFLDGEGKFIRRDAFMPFSAGRRVCLGESLARMELFLFFTYLLQHFRFTPPSGVTEDELDLKPLVGFTYTASPHQLCCVSRG</sequence>
<feature type="binding site" description="axial binding residue" evidence="6">
    <location>
        <position position="333"/>
    </location>
    <ligand>
        <name>heme</name>
        <dbReference type="ChEBI" id="CHEBI:30413"/>
    </ligand>
    <ligandPart>
        <name>Fe</name>
        <dbReference type="ChEBI" id="CHEBI:18248"/>
    </ligandPart>
</feature>
<keyword evidence="3 6" id="KW-0349">Heme</keyword>
<dbReference type="PROSITE" id="PS00086">
    <property type="entry name" value="CYTOCHROME_P450"/>
    <property type="match status" value="1"/>
</dbReference>
<evidence type="ECO:0000313" key="8">
    <source>
        <dbReference type="Ensembl" id="ENSMMOP00000012556.1"/>
    </source>
</evidence>
<evidence type="ECO:0000256" key="4">
    <source>
        <dbReference type="ARBA" id="ARBA00022723"/>
    </source>
</evidence>
<dbReference type="InterPro" id="IPR036396">
    <property type="entry name" value="Cyt_P450_sf"/>
</dbReference>
<dbReference type="AlphaFoldDB" id="A0A3Q3W7Q4"/>
<proteinExistence type="inferred from homology"/>
<evidence type="ECO:0000256" key="5">
    <source>
        <dbReference type="ARBA" id="ARBA00023004"/>
    </source>
</evidence>
<reference evidence="8" key="2">
    <citation type="submission" date="2025-09" db="UniProtKB">
        <authorList>
            <consortium name="Ensembl"/>
        </authorList>
    </citation>
    <scope>IDENTIFICATION</scope>
</reference>
<organism evidence="8 9">
    <name type="scientific">Mola mola</name>
    <name type="common">Ocean sunfish</name>
    <name type="synonym">Tetraodon mola</name>
    <dbReference type="NCBI Taxonomy" id="94237"/>
    <lineage>
        <taxon>Eukaryota</taxon>
        <taxon>Metazoa</taxon>
        <taxon>Chordata</taxon>
        <taxon>Craniata</taxon>
        <taxon>Vertebrata</taxon>
        <taxon>Euteleostomi</taxon>
        <taxon>Actinopterygii</taxon>
        <taxon>Neopterygii</taxon>
        <taxon>Teleostei</taxon>
        <taxon>Neoteleostei</taxon>
        <taxon>Acanthomorphata</taxon>
        <taxon>Eupercaria</taxon>
        <taxon>Tetraodontiformes</taxon>
        <taxon>Molidae</taxon>
        <taxon>Mola</taxon>
    </lineage>
</organism>
<dbReference type="Proteomes" id="UP000261620">
    <property type="component" value="Unplaced"/>
</dbReference>
<keyword evidence="5 6" id="KW-0408">Iron</keyword>
<dbReference type="InterPro" id="IPR017972">
    <property type="entry name" value="Cyt_P450_CS"/>
</dbReference>
<dbReference type="GO" id="GO:0005737">
    <property type="term" value="C:cytoplasm"/>
    <property type="evidence" value="ECO:0007669"/>
    <property type="project" value="TreeGrafter"/>
</dbReference>
<evidence type="ECO:0000256" key="7">
    <source>
        <dbReference type="RuleBase" id="RU000461"/>
    </source>
</evidence>
<dbReference type="PANTHER" id="PTHR24300:SF319">
    <property type="entry name" value="CYTOCHROME P450, FAMILY 2, SUBFAMILY AC, POLYPEPTIDE 1"/>
    <property type="match status" value="1"/>
</dbReference>
<keyword evidence="7" id="KW-0560">Oxidoreductase</keyword>
<accession>A0A3Q3W7Q4</accession>
<dbReference type="GO" id="GO:0016712">
    <property type="term" value="F:oxidoreductase activity, acting on paired donors, with incorporation or reduction of molecular oxygen, reduced flavin or flavoprotein as one donor, and incorporation of one atom of oxygen"/>
    <property type="evidence" value="ECO:0007669"/>
    <property type="project" value="TreeGrafter"/>
</dbReference>
<dbReference type="InterPro" id="IPR050182">
    <property type="entry name" value="Cytochrome_P450_fam2"/>
</dbReference>
<dbReference type="GO" id="GO:0006805">
    <property type="term" value="P:xenobiotic metabolic process"/>
    <property type="evidence" value="ECO:0007669"/>
    <property type="project" value="TreeGrafter"/>
</dbReference>
<keyword evidence="4 6" id="KW-0479">Metal-binding</keyword>
<evidence type="ECO:0000256" key="2">
    <source>
        <dbReference type="ARBA" id="ARBA00010617"/>
    </source>
</evidence>
<dbReference type="GO" id="GO:0006082">
    <property type="term" value="P:organic acid metabolic process"/>
    <property type="evidence" value="ECO:0007669"/>
    <property type="project" value="TreeGrafter"/>
</dbReference>
<dbReference type="InterPro" id="IPR002401">
    <property type="entry name" value="Cyt_P450_E_grp-I"/>
</dbReference>
<comment type="cofactor">
    <cofactor evidence="1 6">
        <name>heme</name>
        <dbReference type="ChEBI" id="CHEBI:30413"/>
    </cofactor>
</comment>
<keyword evidence="7" id="KW-0503">Monooxygenase</keyword>
<evidence type="ECO:0000256" key="6">
    <source>
        <dbReference type="PIRSR" id="PIRSR602401-1"/>
    </source>
</evidence>
<dbReference type="InterPro" id="IPR001128">
    <property type="entry name" value="Cyt_P450"/>
</dbReference>
<dbReference type="PANTHER" id="PTHR24300">
    <property type="entry name" value="CYTOCHROME P450 508A4-RELATED"/>
    <property type="match status" value="1"/>
</dbReference>
<reference evidence="8" key="1">
    <citation type="submission" date="2025-08" db="UniProtKB">
        <authorList>
            <consortium name="Ensembl"/>
        </authorList>
    </citation>
    <scope>IDENTIFICATION</scope>
</reference>
<comment type="similarity">
    <text evidence="2 7">Belongs to the cytochrome P450 family.</text>
</comment>
<evidence type="ECO:0000313" key="9">
    <source>
        <dbReference type="Proteomes" id="UP000261620"/>
    </source>
</evidence>
<keyword evidence="9" id="KW-1185">Reference proteome</keyword>
<dbReference type="Pfam" id="PF00067">
    <property type="entry name" value="p450"/>
    <property type="match status" value="1"/>
</dbReference>